<dbReference type="InterPro" id="IPR016187">
    <property type="entry name" value="CTDL_fold"/>
</dbReference>
<proteinExistence type="predicted"/>
<feature type="domain" description="C-type lectin" evidence="1">
    <location>
        <begin position="181"/>
        <end position="289"/>
    </location>
</feature>
<dbReference type="SMART" id="SM00034">
    <property type="entry name" value="CLECT"/>
    <property type="match status" value="1"/>
</dbReference>
<dbReference type="Gene3D" id="3.10.100.10">
    <property type="entry name" value="Mannose-Binding Protein A, subunit A"/>
    <property type="match status" value="1"/>
</dbReference>
<dbReference type="InterPro" id="IPR002889">
    <property type="entry name" value="WSC_carb-bd"/>
</dbReference>
<dbReference type="CDD" id="cd00037">
    <property type="entry name" value="CLECT"/>
    <property type="match status" value="1"/>
</dbReference>
<evidence type="ECO:0000313" key="2">
    <source>
        <dbReference type="EMBL" id="PVD32595.1"/>
    </source>
</evidence>
<dbReference type="InterPro" id="IPR050828">
    <property type="entry name" value="C-type_lectin/matrix_domain"/>
</dbReference>
<evidence type="ECO:0000259" key="1">
    <source>
        <dbReference type="PROSITE" id="PS50041"/>
    </source>
</evidence>
<accession>A0A2T7PGN9</accession>
<dbReference type="EMBL" id="PZQS01000004">
    <property type="protein sequence ID" value="PVD32595.1"/>
    <property type="molecule type" value="Genomic_DNA"/>
</dbReference>
<dbReference type="Pfam" id="PF00059">
    <property type="entry name" value="Lectin_C"/>
    <property type="match status" value="1"/>
</dbReference>
<protein>
    <recommendedName>
        <fullName evidence="1">C-type lectin domain-containing protein</fullName>
    </recommendedName>
</protein>
<gene>
    <name evidence="2" type="ORF">C0Q70_08037</name>
</gene>
<evidence type="ECO:0000313" key="3">
    <source>
        <dbReference type="Proteomes" id="UP000245119"/>
    </source>
</evidence>
<dbReference type="PROSITE" id="PS50041">
    <property type="entry name" value="C_TYPE_LECTIN_2"/>
    <property type="match status" value="1"/>
</dbReference>
<dbReference type="OrthoDB" id="6159637at2759"/>
<dbReference type="InterPro" id="IPR016186">
    <property type="entry name" value="C-type_lectin-like/link_sf"/>
</dbReference>
<sequence>MALCPSSTPSCRKTRRPATYDVTVRCGLGGVHDLDPQCQGHRSWRLHNQQGVLRYLSSLALDEQIQDDRVRHQSRLGVVVINCSCINETVRTSSTKDATGMCDSPCPGNKFQLCGSSTDSQIFSHYPPLEDKDLAVSCEELYWSGINSSDTYQLLVDDQIIERFCNFSYHVTMCPSSWFFSNGSCFRPNTALANFFEARTFCNHYGGHVITDLSRINGFFVNTVREFSGRMTSILTGLVDSLDSGMFRWVDGSILTDDSFVERGVVGGLQCVEKSYITGLWSTIDCSSRVAPSFVCEKNVREESAGGQFIIAHPRLTDKEGKSLKDELWVTDDCLLLSLPANGRRMLVRKLQCVTVTGMQVQSPRQTTSMADTWLRWKDGDMTVTVCVQLCRGSDTTWAVVNGSECACAQVIDTSSLAHVVDNDNCGDLCPGDPFQFCGGGAVVVYARTYFASDFASA</sequence>
<keyword evidence="3" id="KW-1185">Reference proteome</keyword>
<dbReference type="InterPro" id="IPR001304">
    <property type="entry name" value="C-type_lectin-like"/>
</dbReference>
<dbReference type="AlphaFoldDB" id="A0A2T7PGN9"/>
<dbReference type="PANTHER" id="PTHR45710:SF26">
    <property type="entry name" value="RH26557P"/>
    <property type="match status" value="1"/>
</dbReference>
<comment type="caution">
    <text evidence="2">The sequence shown here is derived from an EMBL/GenBank/DDBJ whole genome shotgun (WGS) entry which is preliminary data.</text>
</comment>
<dbReference type="PANTHER" id="PTHR45710">
    <property type="entry name" value="C-TYPE LECTIN DOMAIN-CONTAINING PROTEIN 180"/>
    <property type="match status" value="1"/>
</dbReference>
<name>A0A2T7PGN9_POMCA</name>
<dbReference type="SUPFAM" id="SSF56436">
    <property type="entry name" value="C-type lectin-like"/>
    <property type="match status" value="1"/>
</dbReference>
<dbReference type="Pfam" id="PF01822">
    <property type="entry name" value="WSC"/>
    <property type="match status" value="1"/>
</dbReference>
<organism evidence="2 3">
    <name type="scientific">Pomacea canaliculata</name>
    <name type="common">Golden apple snail</name>
    <dbReference type="NCBI Taxonomy" id="400727"/>
    <lineage>
        <taxon>Eukaryota</taxon>
        <taxon>Metazoa</taxon>
        <taxon>Spiralia</taxon>
        <taxon>Lophotrochozoa</taxon>
        <taxon>Mollusca</taxon>
        <taxon>Gastropoda</taxon>
        <taxon>Caenogastropoda</taxon>
        <taxon>Architaenioglossa</taxon>
        <taxon>Ampullarioidea</taxon>
        <taxon>Ampullariidae</taxon>
        <taxon>Pomacea</taxon>
    </lineage>
</organism>
<dbReference type="Proteomes" id="UP000245119">
    <property type="component" value="Linkage Group LG4"/>
</dbReference>
<reference evidence="2 3" key="1">
    <citation type="submission" date="2018-04" db="EMBL/GenBank/DDBJ databases">
        <title>The genome of golden apple snail Pomacea canaliculata provides insight into stress tolerance and invasive adaptation.</title>
        <authorList>
            <person name="Liu C."/>
            <person name="Liu B."/>
            <person name="Ren Y."/>
            <person name="Zhang Y."/>
            <person name="Wang H."/>
            <person name="Li S."/>
            <person name="Jiang F."/>
            <person name="Yin L."/>
            <person name="Zhang G."/>
            <person name="Qian W."/>
            <person name="Fan W."/>
        </authorList>
    </citation>
    <scope>NUCLEOTIDE SEQUENCE [LARGE SCALE GENOMIC DNA]</scope>
    <source>
        <strain evidence="2">SZHN2017</strain>
        <tissue evidence="2">Muscle</tissue>
    </source>
</reference>